<proteinExistence type="predicted"/>
<dbReference type="EMBL" id="JANHOG010001369">
    <property type="protein sequence ID" value="KAJ3538218.1"/>
    <property type="molecule type" value="Genomic_DNA"/>
</dbReference>
<name>A0ACC1SEQ5_9APHY</name>
<organism evidence="1 2">
    <name type="scientific">Phlebia brevispora</name>
    <dbReference type="NCBI Taxonomy" id="194682"/>
    <lineage>
        <taxon>Eukaryota</taxon>
        <taxon>Fungi</taxon>
        <taxon>Dikarya</taxon>
        <taxon>Basidiomycota</taxon>
        <taxon>Agaricomycotina</taxon>
        <taxon>Agaricomycetes</taxon>
        <taxon>Polyporales</taxon>
        <taxon>Meruliaceae</taxon>
        <taxon>Phlebia</taxon>
    </lineage>
</organism>
<sequence>MEASDAPANGSFPEFFRMLVDESLFSSTASPERKYWGFQIFQKALPRVKAADMPMLFTKNFMRSWINHLSNSDRYLHKAAKQVANDIQVVVKNNPTLGFTLILQLTGVHGSHQFDKLTKTKTVETILTSMHRDGIQSYIEYLLNQVNDEQPSKETDIQALSARRAWIIEQLAALIRNGAVPKDDKWIQTVLDWFVVHGLFTIRKKSEKSKFLALRDIPNPILSDELRKACRTRLLNCLADLTTQTTLASKIAAVASDGEFWVSKVLTTVDELNQDTKHVKLLSEADEEDKALRQKARELAERLNKISGEQREAARGAELLLSATLLHQYCIDDDDEDDAETLQSCIDAAAQMFPAESKKSKKSRKSSGGAEPDEPKPVDVLVDTLIGFLEEATAYMRAVANQVFTLLSGSVQESTIDLILAQLERRTPEELAQDEDDDEDMGDAEEREDDEADETESSEESVAEDEDEDLDDAADPELRRKIEEALQVNGIRPATGDSDSESEEELMDDEQMMAIDEQLTAVFKARADEKKLGKGKYIFYYICWTVSHFDIGIDVQREATHYKNRVLDLLDTYIKKQSTNPLILRLVLPLVDLVMSSGSDEQQLADKTTGILRSRIGKAKEIPSDIDSEQAAEILRGLHAHARKAVSSEMLTTLSQCSLFITKCLLHAQVEAPVLDAYGASLADFVKRKASRLNTNFFQDLIRRHPSVAWGIRTQLLEVGADAVNDYRRTQVFLLLQTLFGQLPTLGDKHDEILEFVGALRPVIQATIRAACEDGHLTAPQMKEVLKAALLAVRQSKRVLSQDELRSAWDSVSWEEVSQTLASSDKFKSSTGLHNMCGQVVKLLDQKAAAVKPGKRKADTLADAQDAEAPEKKKKAKRSKA</sequence>
<dbReference type="Proteomes" id="UP001148662">
    <property type="component" value="Unassembled WGS sequence"/>
</dbReference>
<accession>A0ACC1SEQ5</accession>
<comment type="caution">
    <text evidence="1">The sequence shown here is derived from an EMBL/GenBank/DDBJ whole genome shotgun (WGS) entry which is preliminary data.</text>
</comment>
<keyword evidence="2" id="KW-1185">Reference proteome</keyword>
<evidence type="ECO:0000313" key="1">
    <source>
        <dbReference type="EMBL" id="KAJ3538218.1"/>
    </source>
</evidence>
<gene>
    <name evidence="1" type="ORF">NM688_g6552</name>
</gene>
<reference evidence="1" key="1">
    <citation type="submission" date="2022-07" db="EMBL/GenBank/DDBJ databases">
        <title>Genome Sequence of Phlebia brevispora.</title>
        <authorList>
            <person name="Buettner E."/>
        </authorList>
    </citation>
    <scope>NUCLEOTIDE SEQUENCE</scope>
    <source>
        <strain evidence="1">MPL23</strain>
    </source>
</reference>
<evidence type="ECO:0000313" key="2">
    <source>
        <dbReference type="Proteomes" id="UP001148662"/>
    </source>
</evidence>
<protein>
    <submittedName>
        <fullName evidence="1">Uncharacterized protein</fullName>
    </submittedName>
</protein>